<evidence type="ECO:0000256" key="3">
    <source>
        <dbReference type="PROSITE-ProRule" id="PRU00023"/>
    </source>
</evidence>
<evidence type="ECO:0000313" key="5">
    <source>
        <dbReference type="Proteomes" id="UP000437748"/>
    </source>
</evidence>
<keyword evidence="2 3" id="KW-0040">ANK repeat</keyword>
<name>A0A6N6VYX1_9BACT</name>
<dbReference type="AlphaFoldDB" id="A0A6N6VYX1"/>
<dbReference type="Pfam" id="PF12796">
    <property type="entry name" value="Ank_2"/>
    <property type="match status" value="2"/>
</dbReference>
<gene>
    <name evidence="4" type="ORF">GCL60_03725</name>
</gene>
<proteinExistence type="predicted"/>
<dbReference type="Proteomes" id="UP000437748">
    <property type="component" value="Unassembled WGS sequence"/>
</dbReference>
<evidence type="ECO:0000256" key="1">
    <source>
        <dbReference type="ARBA" id="ARBA00022737"/>
    </source>
</evidence>
<reference evidence="4 5" key="1">
    <citation type="submission" date="2019-10" db="EMBL/GenBank/DDBJ databases">
        <title>New species of Slilvanegrellaceae.</title>
        <authorList>
            <person name="Pitt A."/>
            <person name="Hahn M.W."/>
        </authorList>
    </citation>
    <scope>NUCLEOTIDE SEQUENCE [LARGE SCALE GENOMIC DNA]</scope>
    <source>
        <strain evidence="4 5">SP-Ram-0.45-NSY-1</strain>
    </source>
</reference>
<organism evidence="4 5">
    <name type="scientific">Silvanigrella paludirubra</name>
    <dbReference type="NCBI Taxonomy" id="2499159"/>
    <lineage>
        <taxon>Bacteria</taxon>
        <taxon>Pseudomonadati</taxon>
        <taxon>Bdellovibrionota</taxon>
        <taxon>Oligoflexia</taxon>
        <taxon>Silvanigrellales</taxon>
        <taxon>Silvanigrellaceae</taxon>
        <taxon>Silvanigrella</taxon>
    </lineage>
</organism>
<evidence type="ECO:0000313" key="4">
    <source>
        <dbReference type="EMBL" id="KAB8041057.1"/>
    </source>
</evidence>
<keyword evidence="5" id="KW-1185">Reference proteome</keyword>
<accession>A0A6N6VYX1</accession>
<dbReference type="SUPFAM" id="SSF48403">
    <property type="entry name" value="Ankyrin repeat"/>
    <property type="match status" value="1"/>
</dbReference>
<dbReference type="Gene3D" id="1.25.40.20">
    <property type="entry name" value="Ankyrin repeat-containing domain"/>
    <property type="match status" value="2"/>
</dbReference>
<dbReference type="InterPro" id="IPR036770">
    <property type="entry name" value="Ankyrin_rpt-contain_sf"/>
</dbReference>
<dbReference type="PANTHER" id="PTHR24126:SF14">
    <property type="entry name" value="ANK_REP_REGION DOMAIN-CONTAINING PROTEIN"/>
    <property type="match status" value="1"/>
</dbReference>
<feature type="repeat" description="ANK" evidence="3">
    <location>
        <begin position="585"/>
        <end position="617"/>
    </location>
</feature>
<keyword evidence="1" id="KW-0677">Repeat</keyword>
<comment type="caution">
    <text evidence="4">The sequence shown here is derived from an EMBL/GenBank/DDBJ whole genome shotgun (WGS) entry which is preliminary data.</text>
</comment>
<dbReference type="SMART" id="SM00248">
    <property type="entry name" value="ANK"/>
    <property type="match status" value="2"/>
</dbReference>
<dbReference type="InterPro" id="IPR002110">
    <property type="entry name" value="Ankyrin_rpt"/>
</dbReference>
<dbReference type="OrthoDB" id="2575953at2"/>
<sequence length="680" mass="79564">MSISKFPSKIIKEDLSAIFYYLSKKNLNINSDIFKDKIFIEHSEIELNEDINKFCKFIGKTKTSKDDLLLCFGEYFDSLNRKLEDNLNLKTVQNIRKQDAYNDLKDLFETEKGSQELLSEINNDAENIRNFIKNEKEKSKYSQNLEMSIFIFIIINSEYIIRSINNKNLIFTNEKKEIISSDFHELIINLYNKTFELYTREINRIEKITKIMNAIEKSFIEYTNLKGIEKAIKKFGNFIELNQKAKQGYQFKENRNLSFFIFYHQDFLYKIINVELFEHLSNLKCYSLFKNSSNSESILINNLNSLTYDKILIKKRYDNNNKTNKLLINYQDGTKVCNIKHNINSKFFSKTIPSITDGDICLKEIQTNHSLLNVKVDLKNIPFDNIIKTFCHVLSKYSITLMEEKKPEFIPEKIKKPIIKTDVTKLYDKKLMEMAFKGTTTLEFNNNNIVISLEKLLNNLCDVNETDKNGCTALILASKNLRSEFIKTFLVLVSNNYRCANFEPNIQDKNGCTALHSALYTILYRSKNAPKRNKLYTEKSNQFFSNEFLKKLNPNKNSENINHGFLTIKRLLKYCTINPNISDNKNNTALHIAVEIGDKEIIEILLKMRTDIDTNKTNQNGKKAIEITKNQDIIKIINHYNEKKYAVTSINHILNTNKIFKNPPSFKQSLQIINQTFKKI</sequence>
<dbReference type="EMBL" id="WFLM01000001">
    <property type="protein sequence ID" value="KAB8041057.1"/>
    <property type="molecule type" value="Genomic_DNA"/>
</dbReference>
<dbReference type="PANTHER" id="PTHR24126">
    <property type="entry name" value="ANKYRIN REPEAT, PH AND SEC7 DOMAIN CONTAINING PROTEIN SECG-RELATED"/>
    <property type="match status" value="1"/>
</dbReference>
<dbReference type="RefSeq" id="WP_153418580.1">
    <property type="nucleotide sequence ID" value="NZ_WFLM01000001.1"/>
</dbReference>
<protein>
    <submittedName>
        <fullName evidence="4">Uncharacterized protein</fullName>
    </submittedName>
</protein>
<dbReference type="PROSITE" id="PS50297">
    <property type="entry name" value="ANK_REP_REGION"/>
    <property type="match status" value="1"/>
</dbReference>
<evidence type="ECO:0000256" key="2">
    <source>
        <dbReference type="ARBA" id="ARBA00023043"/>
    </source>
</evidence>
<dbReference type="PROSITE" id="PS50088">
    <property type="entry name" value="ANK_REPEAT"/>
    <property type="match status" value="1"/>
</dbReference>